<reference evidence="2" key="1">
    <citation type="submission" date="2017-01" db="EMBL/GenBank/DDBJ databases">
        <authorList>
            <person name="Varghese N."/>
            <person name="Submissions S."/>
        </authorList>
    </citation>
    <scope>NUCLEOTIDE SEQUENCE [LARGE SCALE GENOMIC DNA]</scope>
    <source>
        <strain evidence="2">DSM 29591</strain>
    </source>
</reference>
<evidence type="ECO:0000313" key="2">
    <source>
        <dbReference type="Proteomes" id="UP000186997"/>
    </source>
</evidence>
<dbReference type="EMBL" id="FTPR01000001">
    <property type="protein sequence ID" value="SIT81257.1"/>
    <property type="molecule type" value="Genomic_DNA"/>
</dbReference>
<name>A0A1R3WUI5_9RHOB</name>
<evidence type="ECO:0000313" key="1">
    <source>
        <dbReference type="EMBL" id="SIT81257.1"/>
    </source>
</evidence>
<organism evidence="1 2">
    <name type="scientific">Yoonia rosea</name>
    <dbReference type="NCBI Taxonomy" id="287098"/>
    <lineage>
        <taxon>Bacteria</taxon>
        <taxon>Pseudomonadati</taxon>
        <taxon>Pseudomonadota</taxon>
        <taxon>Alphaproteobacteria</taxon>
        <taxon>Rhodobacterales</taxon>
        <taxon>Paracoccaceae</taxon>
        <taxon>Yoonia</taxon>
    </lineage>
</organism>
<sequence length="183" mass="21400">MEEKIRMQRIRMLSALGDFQLALSAADFMQEADEDQKYNHVELRRFRCYEHTAIVSYARPFSQSKGKTPKLSLKMCGVTLTPEEQELHDRVIDLRNKLVAHSDTEMMNFAAQAGEVMRHEGQPFYGLMVKHDEGLQFYKWMDQLDLIDLIRKVSFTLYDKMSELVQDDPKAFDIKVHFSDQSV</sequence>
<evidence type="ECO:0008006" key="3">
    <source>
        <dbReference type="Google" id="ProtNLM"/>
    </source>
</evidence>
<accession>A0A1R3WUI5</accession>
<keyword evidence="2" id="KW-1185">Reference proteome</keyword>
<dbReference type="Proteomes" id="UP000186997">
    <property type="component" value="Unassembled WGS sequence"/>
</dbReference>
<dbReference type="STRING" id="287098.SAMN05421665_1242"/>
<dbReference type="AlphaFoldDB" id="A0A1R3WUI5"/>
<proteinExistence type="predicted"/>
<protein>
    <recommendedName>
        <fullName evidence="3">HEPN AbiU2-like domain-containing protein</fullName>
    </recommendedName>
</protein>
<gene>
    <name evidence="1" type="ORF">SAMN05421665_1242</name>
</gene>
<dbReference type="RefSeq" id="WP_131825001.1">
    <property type="nucleotide sequence ID" value="NZ_FTPR01000001.1"/>
</dbReference>
<dbReference type="OrthoDB" id="7856302at2"/>